<dbReference type="Pfam" id="PF00072">
    <property type="entry name" value="Response_reg"/>
    <property type="match status" value="1"/>
</dbReference>
<evidence type="ECO:0000256" key="7">
    <source>
        <dbReference type="ARBA" id="ARBA00023159"/>
    </source>
</evidence>
<keyword evidence="6 9" id="KW-0238">DNA-binding</keyword>
<organism evidence="12 13">
    <name type="scientific">Sporosarcina pasteurii</name>
    <name type="common">Bacillus pasteurii</name>
    <dbReference type="NCBI Taxonomy" id="1474"/>
    <lineage>
        <taxon>Bacteria</taxon>
        <taxon>Bacillati</taxon>
        <taxon>Bacillota</taxon>
        <taxon>Bacilli</taxon>
        <taxon>Bacillales</taxon>
        <taxon>Caryophanaceae</taxon>
        <taxon>Sporosarcina</taxon>
    </lineage>
</organism>
<keyword evidence="8 9" id="KW-0804">Transcription</keyword>
<keyword evidence="7 9" id="KW-0010">Activator</keyword>
<keyword evidence="3 10" id="KW-0597">Phosphoprotein</keyword>
<dbReference type="GO" id="GO:0000156">
    <property type="term" value="F:phosphorelay response regulator activity"/>
    <property type="evidence" value="ECO:0007669"/>
    <property type="project" value="TreeGrafter"/>
</dbReference>
<dbReference type="OrthoDB" id="9759232at2"/>
<comment type="subcellular location">
    <subcellularLocation>
        <location evidence="1 9">Cytoplasm</location>
    </subcellularLocation>
</comment>
<evidence type="ECO:0000256" key="1">
    <source>
        <dbReference type="ARBA" id="ARBA00004496"/>
    </source>
</evidence>
<dbReference type="AlphaFoldDB" id="A0A380BE26"/>
<dbReference type="GO" id="GO:0003677">
    <property type="term" value="F:DNA binding"/>
    <property type="evidence" value="ECO:0007669"/>
    <property type="project" value="UniProtKB-KW"/>
</dbReference>
<evidence type="ECO:0000256" key="9">
    <source>
        <dbReference type="PIRNR" id="PIRNR006171"/>
    </source>
</evidence>
<feature type="modified residue" description="4-aspartylphosphate" evidence="10">
    <location>
        <position position="54"/>
    </location>
</feature>
<evidence type="ECO:0000259" key="11">
    <source>
        <dbReference type="PROSITE" id="PS50110"/>
    </source>
</evidence>
<dbReference type="Pfam" id="PF20714">
    <property type="entry name" value="HTH_64"/>
    <property type="match status" value="1"/>
</dbReference>
<gene>
    <name evidence="12" type="primary">citT</name>
    <name evidence="12" type="ORF">NCTC4822_00549</name>
</gene>
<evidence type="ECO:0000256" key="5">
    <source>
        <dbReference type="ARBA" id="ARBA00023015"/>
    </source>
</evidence>
<dbReference type="PANTHER" id="PTHR45526:SF6">
    <property type="entry name" value="TRANSCRIPTIONAL REGULATORY PROTEIN CITT"/>
    <property type="match status" value="1"/>
</dbReference>
<evidence type="ECO:0000256" key="8">
    <source>
        <dbReference type="ARBA" id="ARBA00023163"/>
    </source>
</evidence>
<evidence type="ECO:0000313" key="13">
    <source>
        <dbReference type="Proteomes" id="UP000254519"/>
    </source>
</evidence>
<sequence>MINVLIVEDDFRIADIHESILAGIDGINVVGKALRAEGSWQFIETNRVDLLLVDVYMPDQLGIDLVIELKQKYPHLDVIMITAARDTHLLKKSINAGIFYYLIKPVQFEKLKKVIEVYKDKKEILASTDVVDQAMLDRIFRMPSPENRPNVSLPKGINELTLSKVLEIMKSLPDGVTAEEMGERLGASRTTARRYMEHLVSTGKMKAELEYGIVGRPERKYFNR</sequence>
<dbReference type="InterPro" id="IPR051271">
    <property type="entry name" value="2C-system_Tx_regulators"/>
</dbReference>
<dbReference type="InterPro" id="IPR048714">
    <property type="entry name" value="DpiA-like_HTH"/>
</dbReference>
<dbReference type="GO" id="GO:0003700">
    <property type="term" value="F:DNA-binding transcription factor activity"/>
    <property type="evidence" value="ECO:0007669"/>
    <property type="project" value="InterPro"/>
</dbReference>
<dbReference type="GO" id="GO:0005737">
    <property type="term" value="C:cytoplasm"/>
    <property type="evidence" value="ECO:0007669"/>
    <property type="project" value="UniProtKB-SubCell"/>
</dbReference>
<dbReference type="InterPro" id="IPR001789">
    <property type="entry name" value="Sig_transdc_resp-reg_receiver"/>
</dbReference>
<keyword evidence="5 9" id="KW-0805">Transcription regulation</keyword>
<keyword evidence="4 9" id="KW-0902">Two-component regulatory system</keyword>
<dbReference type="Proteomes" id="UP000254519">
    <property type="component" value="Unassembled WGS sequence"/>
</dbReference>
<dbReference type="EMBL" id="UGYZ01000002">
    <property type="protein sequence ID" value="SUI99293.1"/>
    <property type="molecule type" value="Genomic_DNA"/>
</dbReference>
<dbReference type="SUPFAM" id="SSF52172">
    <property type="entry name" value="CheY-like"/>
    <property type="match status" value="1"/>
</dbReference>
<dbReference type="InterPro" id="IPR024187">
    <property type="entry name" value="Sig_transdc_resp-reg_cit/mal"/>
</dbReference>
<protein>
    <recommendedName>
        <fullName evidence="9">Transcriptional regulatory protein</fullName>
    </recommendedName>
</protein>
<feature type="domain" description="Response regulatory" evidence="11">
    <location>
        <begin position="3"/>
        <end position="119"/>
    </location>
</feature>
<dbReference type="PIRSF" id="PIRSF006171">
    <property type="entry name" value="RR_citrat_malat"/>
    <property type="match status" value="1"/>
</dbReference>
<evidence type="ECO:0000256" key="3">
    <source>
        <dbReference type="ARBA" id="ARBA00022553"/>
    </source>
</evidence>
<dbReference type="InterPro" id="IPR011006">
    <property type="entry name" value="CheY-like_superfamily"/>
</dbReference>
<reference evidence="12 13" key="1">
    <citation type="submission" date="2018-06" db="EMBL/GenBank/DDBJ databases">
        <authorList>
            <consortium name="Pathogen Informatics"/>
            <person name="Doyle S."/>
        </authorList>
    </citation>
    <scope>NUCLEOTIDE SEQUENCE [LARGE SCALE GENOMIC DNA]</scope>
    <source>
        <strain evidence="13">ATCC 11859 / DSM 33 / NCIB 8841 / NCTC 4822</strain>
    </source>
</reference>
<evidence type="ECO:0000256" key="2">
    <source>
        <dbReference type="ARBA" id="ARBA00022490"/>
    </source>
</evidence>
<evidence type="ECO:0000256" key="10">
    <source>
        <dbReference type="PROSITE-ProRule" id="PRU00169"/>
    </source>
</evidence>
<evidence type="ECO:0000256" key="6">
    <source>
        <dbReference type="ARBA" id="ARBA00023125"/>
    </source>
</evidence>
<dbReference type="PANTHER" id="PTHR45526">
    <property type="entry name" value="TRANSCRIPTIONAL REGULATORY PROTEIN DPIA"/>
    <property type="match status" value="1"/>
</dbReference>
<dbReference type="Gene3D" id="3.40.50.2300">
    <property type="match status" value="1"/>
</dbReference>
<dbReference type="RefSeq" id="WP_115360030.1">
    <property type="nucleotide sequence ID" value="NZ_CP038012.1"/>
</dbReference>
<dbReference type="PROSITE" id="PS50110">
    <property type="entry name" value="RESPONSE_REGULATORY"/>
    <property type="match status" value="1"/>
</dbReference>
<keyword evidence="2 9" id="KW-0963">Cytoplasm</keyword>
<dbReference type="SMART" id="SM00448">
    <property type="entry name" value="REC"/>
    <property type="match status" value="1"/>
</dbReference>
<accession>A0A380BE26</accession>
<keyword evidence="13" id="KW-1185">Reference proteome</keyword>
<evidence type="ECO:0000313" key="12">
    <source>
        <dbReference type="EMBL" id="SUI99293.1"/>
    </source>
</evidence>
<proteinExistence type="predicted"/>
<name>A0A380BE26_SPOPA</name>
<evidence type="ECO:0000256" key="4">
    <source>
        <dbReference type="ARBA" id="ARBA00023012"/>
    </source>
</evidence>